<proteinExistence type="predicted"/>
<keyword evidence="4" id="KW-0560">Oxidoreductase</keyword>
<dbReference type="Gene3D" id="3.90.700.10">
    <property type="entry name" value="Succinate dehydrogenase/fumarate reductase flavoprotein, catalytic domain"/>
    <property type="match status" value="1"/>
</dbReference>
<comment type="cofactor">
    <cofactor evidence="1">
        <name>FAD</name>
        <dbReference type="ChEBI" id="CHEBI:57692"/>
    </cofactor>
</comment>
<evidence type="ECO:0000256" key="1">
    <source>
        <dbReference type="ARBA" id="ARBA00001974"/>
    </source>
</evidence>
<dbReference type="PRINTS" id="PR00411">
    <property type="entry name" value="PNDRDTASEI"/>
</dbReference>
<accession>A0ABS9LCQ9</accession>
<dbReference type="SUPFAM" id="SSF56425">
    <property type="entry name" value="Succinate dehydrogenase/fumarate reductase flavoprotein, catalytic domain"/>
    <property type="match status" value="1"/>
</dbReference>
<dbReference type="RefSeq" id="WP_237826398.1">
    <property type="nucleotide sequence ID" value="NZ_JAKLTQ010000025.1"/>
</dbReference>
<keyword evidence="3" id="KW-0274">FAD</keyword>
<protein>
    <submittedName>
        <fullName evidence="6">FAD-dependent oxidoreductase</fullName>
    </submittedName>
</protein>
<dbReference type="InterPro" id="IPR050315">
    <property type="entry name" value="FAD-oxidoreductase_2"/>
</dbReference>
<evidence type="ECO:0000256" key="4">
    <source>
        <dbReference type="ARBA" id="ARBA00023002"/>
    </source>
</evidence>
<name>A0ABS9LCQ9_9MICC</name>
<keyword evidence="7" id="KW-1185">Reference proteome</keyword>
<reference evidence="6" key="1">
    <citation type="submission" date="2022-01" db="EMBL/GenBank/DDBJ databases">
        <authorList>
            <person name="Jo J.-H."/>
            <person name="Im W.-T."/>
        </authorList>
    </citation>
    <scope>NUCLEOTIDE SEQUENCE</scope>
    <source>
        <strain evidence="6">I2-34</strain>
    </source>
</reference>
<dbReference type="InterPro" id="IPR003953">
    <property type="entry name" value="FAD-dep_OxRdtase_2_FAD-bd"/>
</dbReference>
<dbReference type="Proteomes" id="UP001165368">
    <property type="component" value="Unassembled WGS sequence"/>
</dbReference>
<dbReference type="InterPro" id="IPR027477">
    <property type="entry name" value="Succ_DH/fumarate_Rdtase_cat_sf"/>
</dbReference>
<feature type="domain" description="FAD-dependent oxidoreductase 2 FAD-binding" evidence="5">
    <location>
        <begin position="9"/>
        <end position="56"/>
    </location>
</feature>
<comment type="caution">
    <text evidence="6">The sequence shown here is derived from an EMBL/GenBank/DDBJ whole genome shotgun (WGS) entry which is preliminary data.</text>
</comment>
<evidence type="ECO:0000256" key="3">
    <source>
        <dbReference type="ARBA" id="ARBA00022827"/>
    </source>
</evidence>
<dbReference type="Pfam" id="PF00890">
    <property type="entry name" value="FAD_binding_2"/>
    <property type="match status" value="2"/>
</dbReference>
<keyword evidence="2" id="KW-0285">Flavoprotein</keyword>
<evidence type="ECO:0000313" key="6">
    <source>
        <dbReference type="EMBL" id="MCG2624469.1"/>
    </source>
</evidence>
<organism evidence="6 7">
    <name type="scientific">Arthrobacter hankyongi</name>
    <dbReference type="NCBI Taxonomy" id="2904801"/>
    <lineage>
        <taxon>Bacteria</taxon>
        <taxon>Bacillati</taxon>
        <taxon>Actinomycetota</taxon>
        <taxon>Actinomycetes</taxon>
        <taxon>Micrococcales</taxon>
        <taxon>Micrococcaceae</taxon>
        <taxon>Arthrobacter</taxon>
    </lineage>
</organism>
<dbReference type="PANTHER" id="PTHR43400:SF7">
    <property type="entry name" value="FAD-DEPENDENT OXIDOREDUCTASE 2 FAD BINDING DOMAIN-CONTAINING PROTEIN"/>
    <property type="match status" value="1"/>
</dbReference>
<evidence type="ECO:0000313" key="7">
    <source>
        <dbReference type="Proteomes" id="UP001165368"/>
    </source>
</evidence>
<gene>
    <name evidence="6" type="ORF">LVY72_21505</name>
</gene>
<feature type="domain" description="FAD-dependent oxidoreductase 2 FAD-binding" evidence="5">
    <location>
        <begin position="122"/>
        <end position="424"/>
    </location>
</feature>
<evidence type="ECO:0000259" key="5">
    <source>
        <dbReference type="Pfam" id="PF00890"/>
    </source>
</evidence>
<dbReference type="Gene3D" id="3.50.50.60">
    <property type="entry name" value="FAD/NAD(P)-binding domain"/>
    <property type="match status" value="1"/>
</dbReference>
<evidence type="ECO:0000256" key="2">
    <source>
        <dbReference type="ARBA" id="ARBA00022630"/>
    </source>
</evidence>
<dbReference type="PANTHER" id="PTHR43400">
    <property type="entry name" value="FUMARATE REDUCTASE"/>
    <property type="match status" value="1"/>
</dbReference>
<dbReference type="InterPro" id="IPR036188">
    <property type="entry name" value="FAD/NAD-bd_sf"/>
</dbReference>
<sequence>MTRSWSREVVVLGGGLSGLRAASVAAAEGASVTLLEKQDRLGGSSELSAGMYWTAPDLASYRRRIPHGDMRLAGLVIQAYEAGLAEIRASGVHVDAEATPGIMGFGRGYSFDVKSYLKILESRLLRSNGEVRTGVRIRSVASSGPRRFRLEVESTGTRQEIHTDAIILATGGFQASPAQRAAHMPEVGAGILLRSNRGSEGDGLSLAVSLGAAFAGDLGTFYGHLVPHPVANFTPDRFMLYSQYYSNHGILVAADGRRISDESRGDEILNQDLAEVDGMTAFLIFDEEVRSTYGVSEPFANFGRVDRFAFAVEAGARHAKAETLGELVQQLDALGVDAAQLTKTLAGDVEVSSLARRVSRGQPPTVRQLEKLRRQPFYALEVQPAITFTLGGIAVDDSTAVLNSAGERIEGVYAVGADLGGLSNYGYTGGLAPAHITGSVAGRTAARFVSEAHIRPAQRPVADAIKEGETSC</sequence>
<dbReference type="SUPFAM" id="SSF51905">
    <property type="entry name" value="FAD/NAD(P)-binding domain"/>
    <property type="match status" value="1"/>
</dbReference>
<dbReference type="EMBL" id="JAKLTQ010000025">
    <property type="protein sequence ID" value="MCG2624469.1"/>
    <property type="molecule type" value="Genomic_DNA"/>
</dbReference>